<dbReference type="Proteomes" id="UP000887097">
    <property type="component" value="Unassembled WGS sequence"/>
</dbReference>
<dbReference type="PANTHER" id="PTHR18964:SF149">
    <property type="entry name" value="BIFUNCTIONAL UDP-N-ACETYLGLUCOSAMINE 2-EPIMERASE_N-ACETYLMANNOSAMINE KINASE"/>
    <property type="match status" value="1"/>
</dbReference>
<dbReference type="CDD" id="cd23763">
    <property type="entry name" value="ASKHA_ATPase_ROK"/>
    <property type="match status" value="1"/>
</dbReference>
<dbReference type="AlphaFoldDB" id="A0AA37I647"/>
<dbReference type="Pfam" id="PF00480">
    <property type="entry name" value="ROK"/>
    <property type="match status" value="1"/>
</dbReference>
<sequence>MYQHDKRIVLTLDAGGTNFVFSAIQGCKELVVPIRLAAVTDDTEACLHVLVEGFSQVMQQLPSKPVAISFVFPGPADYEHGIIGDLPNFPSFRGGVALGPFLEEKFGIPVFINNDGNLFAYGEALAGSLPAINNLLASHGCNKRYRNLIGITLGTGFGAGVVIDGRLLTGDNGCGGDVWIMRNKKYPELIAEESVSIRAVRRVYAELSKTDDANLTPKDIFDIAEGTTPGNPSAAIAAFRELGVMAGAAIANALNIVDGMVVIGGGLAGAAKYILPGVMSELRSQVGTFAGNTFHCLQMDVYNLSDAHEMARFLEEKDTLVMVPLSDKRARYSRDTKIGVMVSELGASRAIALGAYTFALAQLDNNR</sequence>
<evidence type="ECO:0000313" key="3">
    <source>
        <dbReference type="Proteomes" id="UP000887097"/>
    </source>
</evidence>
<dbReference type="InterPro" id="IPR000600">
    <property type="entry name" value="ROK"/>
</dbReference>
<proteinExistence type="inferred from homology"/>
<dbReference type="PANTHER" id="PTHR18964">
    <property type="entry name" value="ROK (REPRESSOR, ORF, KINASE) FAMILY"/>
    <property type="match status" value="1"/>
</dbReference>
<dbReference type="Gene3D" id="3.30.420.40">
    <property type="match status" value="2"/>
</dbReference>
<name>A0AA37I647_XYLRU</name>
<evidence type="ECO:0000256" key="1">
    <source>
        <dbReference type="ARBA" id="ARBA00006479"/>
    </source>
</evidence>
<reference evidence="2" key="1">
    <citation type="submission" date="2021-08" db="EMBL/GenBank/DDBJ databases">
        <title>Prevotella lacticifex sp. nov., isolated from rumen of cow.</title>
        <authorList>
            <person name="Shinkai T."/>
            <person name="Ikeyama N."/>
            <person name="Kumagai M."/>
            <person name="Ohmori H."/>
            <person name="Sakamoto M."/>
            <person name="Ohkuma M."/>
            <person name="Mitsumori M."/>
        </authorList>
    </citation>
    <scope>NUCLEOTIDE SEQUENCE</scope>
    <source>
        <strain evidence="2">JCM 8259</strain>
    </source>
</reference>
<comment type="caution">
    <text evidence="2">The sequence shown here is derived from an EMBL/GenBank/DDBJ whole genome shotgun (WGS) entry which is preliminary data.</text>
</comment>
<gene>
    <name evidence="2" type="ORF">PRMUPPPA20_28870</name>
</gene>
<dbReference type="EMBL" id="BPTT01000001">
    <property type="protein sequence ID" value="GJG34778.1"/>
    <property type="molecule type" value="Genomic_DNA"/>
</dbReference>
<evidence type="ECO:0000313" key="2">
    <source>
        <dbReference type="EMBL" id="GJG34778.1"/>
    </source>
</evidence>
<dbReference type="SUPFAM" id="SSF53067">
    <property type="entry name" value="Actin-like ATPase domain"/>
    <property type="match status" value="1"/>
</dbReference>
<comment type="similarity">
    <text evidence="1">Belongs to the ROK (NagC/XylR) family.</text>
</comment>
<organism evidence="2 3">
    <name type="scientific">Xylanibacter ruminicola</name>
    <name type="common">Prevotella ruminicola</name>
    <dbReference type="NCBI Taxonomy" id="839"/>
    <lineage>
        <taxon>Bacteria</taxon>
        <taxon>Pseudomonadati</taxon>
        <taxon>Bacteroidota</taxon>
        <taxon>Bacteroidia</taxon>
        <taxon>Bacteroidales</taxon>
        <taxon>Prevotellaceae</taxon>
        <taxon>Xylanibacter</taxon>
    </lineage>
</organism>
<accession>A0AA37I647</accession>
<dbReference type="PROSITE" id="PS51257">
    <property type="entry name" value="PROKAR_LIPOPROTEIN"/>
    <property type="match status" value="1"/>
</dbReference>
<dbReference type="InterPro" id="IPR043129">
    <property type="entry name" value="ATPase_NBD"/>
</dbReference>
<protein>
    <recommendedName>
        <fullName evidence="4">Glucokinase</fullName>
    </recommendedName>
</protein>
<dbReference type="GeneID" id="31501904"/>
<dbReference type="RefSeq" id="WP_041386207.1">
    <property type="nucleotide sequence ID" value="NZ_BPTT01000001.1"/>
</dbReference>
<evidence type="ECO:0008006" key="4">
    <source>
        <dbReference type="Google" id="ProtNLM"/>
    </source>
</evidence>